<keyword evidence="2" id="KW-1185">Reference proteome</keyword>
<sequence>MKKKNLLKNAMRYSAMYRIPIWNPFAGVQELLLAWHGGGLSCGSFVATA</sequence>
<dbReference type="AlphaFoldDB" id="A0AAV0QFF0"/>
<name>A0AAV0QFF0_9ROSI</name>
<proteinExistence type="predicted"/>
<accession>A0AAV0QFF0</accession>
<organism evidence="1 2">
    <name type="scientific">Linum tenue</name>
    <dbReference type="NCBI Taxonomy" id="586396"/>
    <lineage>
        <taxon>Eukaryota</taxon>
        <taxon>Viridiplantae</taxon>
        <taxon>Streptophyta</taxon>
        <taxon>Embryophyta</taxon>
        <taxon>Tracheophyta</taxon>
        <taxon>Spermatophyta</taxon>
        <taxon>Magnoliopsida</taxon>
        <taxon>eudicotyledons</taxon>
        <taxon>Gunneridae</taxon>
        <taxon>Pentapetalae</taxon>
        <taxon>rosids</taxon>
        <taxon>fabids</taxon>
        <taxon>Malpighiales</taxon>
        <taxon>Linaceae</taxon>
        <taxon>Linum</taxon>
    </lineage>
</organism>
<dbReference type="Proteomes" id="UP001154282">
    <property type="component" value="Unassembled WGS sequence"/>
</dbReference>
<evidence type="ECO:0000313" key="1">
    <source>
        <dbReference type="EMBL" id="CAI0542967.1"/>
    </source>
</evidence>
<gene>
    <name evidence="1" type="ORF">LITE_LOCUS42669</name>
</gene>
<feature type="non-terminal residue" evidence="1">
    <location>
        <position position="49"/>
    </location>
</feature>
<reference evidence="1" key="1">
    <citation type="submission" date="2022-08" db="EMBL/GenBank/DDBJ databases">
        <authorList>
            <person name="Gutierrez-Valencia J."/>
        </authorList>
    </citation>
    <scope>NUCLEOTIDE SEQUENCE</scope>
</reference>
<protein>
    <submittedName>
        <fullName evidence="1">Uncharacterized protein</fullName>
    </submittedName>
</protein>
<evidence type="ECO:0000313" key="2">
    <source>
        <dbReference type="Proteomes" id="UP001154282"/>
    </source>
</evidence>
<comment type="caution">
    <text evidence="1">The sequence shown here is derived from an EMBL/GenBank/DDBJ whole genome shotgun (WGS) entry which is preliminary data.</text>
</comment>
<dbReference type="EMBL" id="CAMGYJ010000009">
    <property type="protein sequence ID" value="CAI0542967.1"/>
    <property type="molecule type" value="Genomic_DNA"/>
</dbReference>